<name>A5AW83_VITVI</name>
<reference evidence="1" key="1">
    <citation type="journal article" date="2007" name="PLoS ONE">
        <title>The first genome sequence of an elite grapevine cultivar (Pinot noir Vitis vinifera L.): coping with a highly heterozygous genome.</title>
        <authorList>
            <person name="Velasco R."/>
            <person name="Zharkikh A."/>
            <person name="Troggio M."/>
            <person name="Cartwright D.A."/>
            <person name="Cestaro A."/>
            <person name="Pruss D."/>
            <person name="Pindo M."/>
            <person name="FitzGerald L.M."/>
            <person name="Vezzulli S."/>
            <person name="Reid J."/>
            <person name="Malacarne G."/>
            <person name="Iliev D."/>
            <person name="Coppola G."/>
            <person name="Wardell B."/>
            <person name="Micheletti D."/>
            <person name="Macalma T."/>
            <person name="Facci M."/>
            <person name="Mitchell J.T."/>
            <person name="Perazzolli M."/>
            <person name="Eldredge G."/>
            <person name="Gatto P."/>
            <person name="Oyzerski R."/>
            <person name="Moretto M."/>
            <person name="Gutin N."/>
            <person name="Stefanini M."/>
            <person name="Chen Y."/>
            <person name="Segala C."/>
            <person name="Davenport C."/>
            <person name="Dematte L."/>
            <person name="Mraz A."/>
            <person name="Battilana J."/>
            <person name="Stormo K."/>
            <person name="Costa F."/>
            <person name="Tao Q."/>
            <person name="Si-Ammour A."/>
            <person name="Harkins T."/>
            <person name="Lackey A."/>
            <person name="Perbost C."/>
            <person name="Taillon B."/>
            <person name="Stella A."/>
            <person name="Solovyev V."/>
            <person name="Fawcett J.A."/>
            <person name="Sterck L."/>
            <person name="Vandepoele K."/>
            <person name="Grando S.M."/>
            <person name="Toppo S."/>
            <person name="Moser C."/>
            <person name="Lanchbury J."/>
            <person name="Bogden R."/>
            <person name="Skolnick M."/>
            <person name="Sgaramella V."/>
            <person name="Bhatnagar S.K."/>
            <person name="Fontana P."/>
            <person name="Gutin A."/>
            <person name="Van de Peer Y."/>
            <person name="Salamini F."/>
            <person name="Viola R."/>
        </authorList>
    </citation>
    <scope>NUCLEOTIDE SEQUENCE</scope>
</reference>
<protein>
    <submittedName>
        <fullName evidence="1">Uncharacterized protein</fullName>
    </submittedName>
</protein>
<proteinExistence type="predicted"/>
<sequence>MGQVVGSDNCVNSCRFPHGPGKKMWERLVKWVEKASFARLNKLFKIDVVERAHSALLSDKNLLALIENPKSFIILVFTQLAPAYLVPDERFVLKDLYFYANFEAY</sequence>
<evidence type="ECO:0000313" key="1">
    <source>
        <dbReference type="EMBL" id="CAN60674.1"/>
    </source>
</evidence>
<dbReference type="AlphaFoldDB" id="A5AW83"/>
<dbReference type="EMBL" id="AM437857">
    <property type="protein sequence ID" value="CAN60674.1"/>
    <property type="molecule type" value="Genomic_DNA"/>
</dbReference>
<accession>A5AW83</accession>
<gene>
    <name evidence="1" type="ORF">VITISV_022286</name>
</gene>
<organism evidence="1">
    <name type="scientific">Vitis vinifera</name>
    <name type="common">Grape</name>
    <dbReference type="NCBI Taxonomy" id="29760"/>
    <lineage>
        <taxon>Eukaryota</taxon>
        <taxon>Viridiplantae</taxon>
        <taxon>Streptophyta</taxon>
        <taxon>Embryophyta</taxon>
        <taxon>Tracheophyta</taxon>
        <taxon>Spermatophyta</taxon>
        <taxon>Magnoliopsida</taxon>
        <taxon>eudicotyledons</taxon>
        <taxon>Gunneridae</taxon>
        <taxon>Pentapetalae</taxon>
        <taxon>rosids</taxon>
        <taxon>Vitales</taxon>
        <taxon>Vitaceae</taxon>
        <taxon>Viteae</taxon>
        <taxon>Vitis</taxon>
    </lineage>
</organism>